<evidence type="ECO:0000256" key="5">
    <source>
        <dbReference type="ARBA" id="ARBA00022481"/>
    </source>
</evidence>
<dbReference type="Proteomes" id="UP001501940">
    <property type="component" value="Chromosome 8"/>
</dbReference>
<keyword evidence="8" id="KW-0770">Synapse</keyword>
<accession>A0AAQ5YRI3</accession>
<evidence type="ECO:0000256" key="6">
    <source>
        <dbReference type="ARBA" id="ARBA00022553"/>
    </source>
</evidence>
<feature type="region of interest" description="Disordered" evidence="18">
    <location>
        <begin position="385"/>
        <end position="424"/>
    </location>
</feature>
<organism evidence="21 22">
    <name type="scientific">Amphiprion ocellaris</name>
    <name type="common">Clown anemonefish</name>
    <dbReference type="NCBI Taxonomy" id="80972"/>
    <lineage>
        <taxon>Eukaryota</taxon>
        <taxon>Metazoa</taxon>
        <taxon>Chordata</taxon>
        <taxon>Craniata</taxon>
        <taxon>Vertebrata</taxon>
        <taxon>Euteleostomi</taxon>
        <taxon>Actinopterygii</taxon>
        <taxon>Neopterygii</taxon>
        <taxon>Teleostei</taxon>
        <taxon>Neoteleostei</taxon>
        <taxon>Acanthomorphata</taxon>
        <taxon>Ovalentaria</taxon>
        <taxon>Pomacentridae</taxon>
        <taxon>Amphiprion</taxon>
    </lineage>
</organism>
<evidence type="ECO:0000256" key="11">
    <source>
        <dbReference type="ARBA" id="ARBA00023203"/>
    </source>
</evidence>
<evidence type="ECO:0000256" key="8">
    <source>
        <dbReference type="ARBA" id="ARBA00023018"/>
    </source>
</evidence>
<dbReference type="FunFam" id="3.30.470.20:FF:000011">
    <property type="entry name" value="Synapsin I"/>
    <property type="match status" value="1"/>
</dbReference>
<comment type="subunit">
    <text evidence="16">Homodimer. Can form oligomers with SYN2. Interacts with CAPON. Forms a ternary complex with NOS1. Isoform Ib interacts with PRNP.</text>
</comment>
<dbReference type="FunFam" id="3.40.50.20:FF:000008">
    <property type="entry name" value="Synapsin III"/>
    <property type="match status" value="1"/>
</dbReference>
<dbReference type="InterPro" id="IPR001359">
    <property type="entry name" value="Synapsin"/>
</dbReference>
<feature type="compositionally biased region" description="Polar residues" evidence="18">
    <location>
        <begin position="393"/>
        <end position="404"/>
    </location>
</feature>
<reference evidence="21 22" key="1">
    <citation type="submission" date="2022-01" db="EMBL/GenBank/DDBJ databases">
        <title>A chromosome-scale genome assembly of the false clownfish, Amphiprion ocellaris.</title>
        <authorList>
            <person name="Ryu T."/>
        </authorList>
    </citation>
    <scope>NUCLEOTIDE SEQUENCE [LARGE SCALE GENOMIC DNA]</scope>
</reference>
<reference evidence="21" key="3">
    <citation type="submission" date="2025-09" db="UniProtKB">
        <authorList>
            <consortium name="Ensembl"/>
        </authorList>
    </citation>
    <scope>IDENTIFICATION</scope>
</reference>
<dbReference type="PANTHER" id="PTHR10841:SF26">
    <property type="entry name" value="SYNAPSIN IIA"/>
    <property type="match status" value="1"/>
</dbReference>
<dbReference type="GO" id="GO:0005524">
    <property type="term" value="F:ATP binding"/>
    <property type="evidence" value="ECO:0007669"/>
    <property type="project" value="InterPro"/>
</dbReference>
<sequence>MNYLRRRLSDSTFISNLPNGYMTDLQRPDPAQPPPPASTTPAKSPTAGPTPPATSPAPERKPQPAQSTGAGFFSSITNVVKQTAASAGLVEQTQVTTPKKFKILFVIDEPTQEWAKLFRGKKIHGDYDIKVEQAEFNEINVVAHANGTCMVNMQVYRNGTKVVRSFKPDFVLIRQHAFSMTQNEDFRNLIIGLQYGGVPSINSLESIYNLCDKPWAFAQLINTFRKLGADKFPLIEQTFYPNYKEMVKVDNHSKFQDIASVVALTQTYTTTEPLIDSKYDIRIQKIGTDYKAYMRTSISGNWKSNTGSAMLEQVAMTDRYKLWVDTCSEIFGGLDICAVKAIHGKDGRDYITEVVGSAMPLVGEHQAEDRQLITDMVMEKMNQAAEKEANAPQRPTTIQPSQGAGQKGEITGEPTKNGTGRPPQGCLQYILDCNGVAVGPKPVQAN</sequence>
<comment type="subcellular location">
    <subcellularLocation>
        <location evidence="1">Cytoplasmic vesicle</location>
        <location evidence="1">Secretory vesicle</location>
    </subcellularLocation>
    <subcellularLocation>
        <location evidence="2">Golgi apparatus</location>
    </subcellularLocation>
    <subcellularLocation>
        <location evidence="15">Presynapse</location>
    </subcellularLocation>
</comment>
<dbReference type="PANTHER" id="PTHR10841">
    <property type="entry name" value="SYNAPSIN"/>
    <property type="match status" value="1"/>
</dbReference>
<evidence type="ECO:0000256" key="13">
    <source>
        <dbReference type="ARBA" id="ARBA00023329"/>
    </source>
</evidence>
<reference evidence="21" key="2">
    <citation type="submission" date="2025-08" db="UniProtKB">
        <authorList>
            <consortium name="Ensembl"/>
        </authorList>
    </citation>
    <scope>IDENTIFICATION</scope>
</reference>
<evidence type="ECO:0000256" key="7">
    <source>
        <dbReference type="ARBA" id="ARBA00022737"/>
    </source>
</evidence>
<dbReference type="SUPFAM" id="SSF56059">
    <property type="entry name" value="Glutathione synthetase ATP-binding domain-like"/>
    <property type="match status" value="1"/>
</dbReference>
<evidence type="ECO:0000313" key="22">
    <source>
        <dbReference type="Proteomes" id="UP001501940"/>
    </source>
</evidence>
<keyword evidence="22" id="KW-1185">Reference proteome</keyword>
<dbReference type="GO" id="GO:0005794">
    <property type="term" value="C:Golgi apparatus"/>
    <property type="evidence" value="ECO:0007669"/>
    <property type="project" value="UniProtKB-SubCell"/>
</dbReference>
<dbReference type="InterPro" id="IPR020897">
    <property type="entry name" value="Synapsin_pre-ATP-grasp_dom"/>
</dbReference>
<dbReference type="SUPFAM" id="SSF52440">
    <property type="entry name" value="PreATP-grasp domain"/>
    <property type="match status" value="1"/>
</dbReference>
<dbReference type="PROSITE" id="PS00415">
    <property type="entry name" value="SYNAPSIN_1"/>
    <property type="match status" value="1"/>
</dbReference>
<keyword evidence="6" id="KW-0597">Phosphoprotein</keyword>
<dbReference type="Gene3D" id="3.30.1490.20">
    <property type="entry name" value="ATP-grasp fold, A domain"/>
    <property type="match status" value="2"/>
</dbReference>
<evidence type="ECO:0000256" key="2">
    <source>
        <dbReference type="ARBA" id="ARBA00004555"/>
    </source>
</evidence>
<evidence type="ECO:0000256" key="14">
    <source>
        <dbReference type="ARBA" id="ARBA00029646"/>
    </source>
</evidence>
<evidence type="ECO:0000256" key="12">
    <source>
        <dbReference type="ARBA" id="ARBA00023273"/>
    </source>
</evidence>
<dbReference type="InterPro" id="IPR020898">
    <property type="entry name" value="Synapsin_ATP-bd_dom"/>
</dbReference>
<dbReference type="GO" id="GO:0003779">
    <property type="term" value="F:actin binding"/>
    <property type="evidence" value="ECO:0007669"/>
    <property type="project" value="UniProtKB-KW"/>
</dbReference>
<feature type="domain" description="Synapsin ATP-binding" evidence="20">
    <location>
        <begin position="247"/>
        <end position="383"/>
    </location>
</feature>
<evidence type="ECO:0000256" key="3">
    <source>
        <dbReference type="ARBA" id="ARBA00008243"/>
    </source>
</evidence>
<keyword evidence="13" id="KW-0968">Cytoplasmic vesicle</keyword>
<evidence type="ECO:0000256" key="18">
    <source>
        <dbReference type="SAM" id="MobiDB-lite"/>
    </source>
</evidence>
<name>A0AAQ5YRI3_AMPOC</name>
<dbReference type="AlphaFoldDB" id="A0AAQ5YRI3"/>
<proteinExistence type="inferred from homology"/>
<dbReference type="GO" id="GO:0007269">
    <property type="term" value="P:neurotransmitter secretion"/>
    <property type="evidence" value="ECO:0007669"/>
    <property type="project" value="InterPro"/>
</dbReference>
<evidence type="ECO:0000256" key="4">
    <source>
        <dbReference type="ARBA" id="ARBA00017852"/>
    </source>
</evidence>
<evidence type="ECO:0000256" key="9">
    <source>
        <dbReference type="ARBA" id="ARBA00023034"/>
    </source>
</evidence>
<keyword evidence="12" id="KW-0966">Cell projection</keyword>
<keyword evidence="9" id="KW-0333">Golgi apparatus</keyword>
<evidence type="ECO:0000313" key="21">
    <source>
        <dbReference type="Ensembl" id="ENSAOCP00000054175.1"/>
    </source>
</evidence>
<feature type="domain" description="Synapsin pre-ATP-grasp" evidence="19">
    <location>
        <begin position="99"/>
        <end position="200"/>
    </location>
</feature>
<evidence type="ECO:0000256" key="10">
    <source>
        <dbReference type="ARBA" id="ARBA00023180"/>
    </source>
</evidence>
<keyword evidence="7" id="KW-0677">Repeat</keyword>
<dbReference type="InterPro" id="IPR019736">
    <property type="entry name" value="Synapsin_P_site"/>
</dbReference>
<evidence type="ECO:0000256" key="1">
    <source>
        <dbReference type="ARBA" id="ARBA00004398"/>
    </source>
</evidence>
<dbReference type="Pfam" id="PF02078">
    <property type="entry name" value="Synapsin"/>
    <property type="match status" value="1"/>
</dbReference>
<keyword evidence="10" id="KW-0325">Glycoprotein</keyword>
<dbReference type="Ensembl" id="ENSAOCT00000065506.1">
    <property type="protein sequence ID" value="ENSAOCP00000054175.1"/>
    <property type="gene ID" value="ENSAOCG00000007039.2"/>
</dbReference>
<dbReference type="Gene3D" id="3.30.470.20">
    <property type="entry name" value="ATP-grasp fold, B domain"/>
    <property type="match status" value="2"/>
</dbReference>
<dbReference type="GO" id="GO:0030672">
    <property type="term" value="C:synaptic vesicle membrane"/>
    <property type="evidence" value="ECO:0007669"/>
    <property type="project" value="TreeGrafter"/>
</dbReference>
<protein>
    <recommendedName>
        <fullName evidence="4">Synapsin-1</fullName>
    </recommendedName>
    <alternativeName>
        <fullName evidence="14">Synapsin I</fullName>
    </alternativeName>
</protein>
<dbReference type="InterPro" id="IPR016185">
    <property type="entry name" value="PreATP-grasp_dom_sf"/>
</dbReference>
<dbReference type="PRINTS" id="PR01368">
    <property type="entry name" value="SYNAPSIN"/>
</dbReference>
<dbReference type="Pfam" id="PF10581">
    <property type="entry name" value="Synapsin_N"/>
    <property type="match status" value="1"/>
</dbReference>
<evidence type="ECO:0000259" key="20">
    <source>
        <dbReference type="Pfam" id="PF02750"/>
    </source>
</evidence>
<evidence type="ECO:0000256" key="17">
    <source>
        <dbReference type="ARBA" id="ARBA00060129"/>
    </source>
</evidence>
<dbReference type="InterPro" id="IPR013815">
    <property type="entry name" value="ATP_grasp_subdomain_1"/>
</dbReference>
<evidence type="ECO:0000256" key="15">
    <source>
        <dbReference type="ARBA" id="ARBA00034106"/>
    </source>
</evidence>
<dbReference type="GeneTree" id="ENSGT00940000156062"/>
<keyword evidence="11" id="KW-0009">Actin-binding</keyword>
<feature type="region of interest" description="Disordered" evidence="18">
    <location>
        <begin position="1"/>
        <end position="70"/>
    </location>
</feature>
<keyword evidence="5" id="KW-0488">Methylation</keyword>
<comment type="function">
    <text evidence="17">Neuronal phosphoprotein that coats synaptic vesicles, and binds to the cytoskeleton. Acts as a regulator of synaptic vesicles trafficking, involved in the control of neurotransmitter release at the pre-synaptic terminal. Also involved in the regulation of axon outgrowth and synaptogenesis. The complex formed with NOS1 and CAPON proteins is necessary for specific nitric-oxid functions at a presynaptic level.</text>
</comment>
<evidence type="ECO:0000256" key="16">
    <source>
        <dbReference type="ARBA" id="ARBA00046960"/>
    </source>
</evidence>
<dbReference type="Pfam" id="PF02750">
    <property type="entry name" value="Synapsin_C"/>
    <property type="match status" value="1"/>
</dbReference>
<evidence type="ECO:0000259" key="19">
    <source>
        <dbReference type="Pfam" id="PF02078"/>
    </source>
</evidence>
<dbReference type="Gene3D" id="3.40.50.20">
    <property type="match status" value="2"/>
</dbReference>
<comment type="similarity">
    <text evidence="3">Belongs to the synapsin family.</text>
</comment>